<organism evidence="3 4">
    <name type="scientific">Aeoliella straminimaris</name>
    <dbReference type="NCBI Taxonomy" id="2954799"/>
    <lineage>
        <taxon>Bacteria</taxon>
        <taxon>Pseudomonadati</taxon>
        <taxon>Planctomycetota</taxon>
        <taxon>Planctomycetia</taxon>
        <taxon>Pirellulales</taxon>
        <taxon>Lacipirellulaceae</taxon>
        <taxon>Aeoliella</taxon>
    </lineage>
</organism>
<comment type="caution">
    <text evidence="3">The sequence shown here is derived from an EMBL/GenBank/DDBJ whole genome shotgun (WGS) entry which is preliminary data.</text>
</comment>
<accession>A0A9X2JE60</accession>
<gene>
    <name evidence="3" type="ORF">NG895_01930</name>
</gene>
<name>A0A9X2JE60_9BACT</name>
<feature type="chain" id="PRO_5040982127" evidence="1">
    <location>
        <begin position="25"/>
        <end position="306"/>
    </location>
</feature>
<feature type="domain" description="Ice-binding protein C-terminal" evidence="2">
    <location>
        <begin position="281"/>
        <end position="304"/>
    </location>
</feature>
<keyword evidence="1" id="KW-0732">Signal</keyword>
<dbReference type="Pfam" id="PF07589">
    <property type="entry name" value="PEP-CTERM"/>
    <property type="match status" value="1"/>
</dbReference>
<dbReference type="InterPro" id="IPR013424">
    <property type="entry name" value="Ice-binding_C"/>
</dbReference>
<keyword evidence="4" id="KW-1185">Reference proteome</keyword>
<feature type="signal peptide" evidence="1">
    <location>
        <begin position="1"/>
        <end position="24"/>
    </location>
</feature>
<proteinExistence type="predicted"/>
<evidence type="ECO:0000256" key="1">
    <source>
        <dbReference type="SAM" id="SignalP"/>
    </source>
</evidence>
<dbReference type="RefSeq" id="WP_252850751.1">
    <property type="nucleotide sequence ID" value="NZ_JAMXLR010000006.1"/>
</dbReference>
<dbReference type="Proteomes" id="UP001155241">
    <property type="component" value="Unassembled WGS sequence"/>
</dbReference>
<evidence type="ECO:0000259" key="2">
    <source>
        <dbReference type="Pfam" id="PF07589"/>
    </source>
</evidence>
<dbReference type="AlphaFoldDB" id="A0A9X2JE60"/>
<reference evidence="3" key="1">
    <citation type="submission" date="2022-06" db="EMBL/GenBank/DDBJ databases">
        <title>Aeoliella straminimaris, a novel planctomycete from sediments.</title>
        <authorList>
            <person name="Vitorino I.R."/>
            <person name="Lage O.M."/>
        </authorList>
    </citation>
    <scope>NUCLEOTIDE SEQUENCE</scope>
    <source>
        <strain evidence="3">ICT_H6.2</strain>
    </source>
</reference>
<dbReference type="EMBL" id="JAMXLR010000006">
    <property type="protein sequence ID" value="MCO6042655.1"/>
    <property type="molecule type" value="Genomic_DNA"/>
</dbReference>
<protein>
    <submittedName>
        <fullName evidence="3">PEP-CTERM sorting domain-containing protein</fullName>
    </submittedName>
</protein>
<evidence type="ECO:0000313" key="3">
    <source>
        <dbReference type="EMBL" id="MCO6042655.1"/>
    </source>
</evidence>
<sequence length="306" mass="31399">MMMNRVATPVVLGAALLLAATSTAATVLVSDEFEADSSASYLVVDEINGASGDGTPDSVSTFAYDYITAGLPLAPNSTAGDTGGLFLAVNETADDEGAADHVTAFLNTPVTTPAYTVQVDMYMGVEAGASGSTEMATIGVGSDGTDFNSIFTPIAGVGQFVSITGEGGSSSDYRHYISGTPVNSGDMSYLNSEMTTQSTGDTYLSIFPEESSDFAGSPGNQWATVTISVNPNRVLYSINGTPIIMAPSTAVSGLVGLGYNDPFSSVGPHFVVYDNLTVTEVPEPSTLLLGALGMVGLASLRLRRNG</sequence>
<evidence type="ECO:0000313" key="4">
    <source>
        <dbReference type="Proteomes" id="UP001155241"/>
    </source>
</evidence>